<evidence type="ECO:0000313" key="4">
    <source>
        <dbReference type="WBParaSite" id="Csp11.Scaffold630.g17949.t1"/>
    </source>
</evidence>
<feature type="region of interest" description="Disordered" evidence="2">
    <location>
        <begin position="21"/>
        <end position="89"/>
    </location>
</feature>
<protein>
    <submittedName>
        <fullName evidence="4">GAT domain-containing protein</fullName>
    </submittedName>
</protein>
<dbReference type="WBParaSite" id="Csp11.Scaffold630.g17949.t1">
    <property type="protein sequence ID" value="Csp11.Scaffold630.g17949.t1"/>
    <property type="gene ID" value="Csp11.Scaffold630.g17949"/>
</dbReference>
<proteinExistence type="predicted"/>
<dbReference type="Proteomes" id="UP000095282">
    <property type="component" value="Unplaced"/>
</dbReference>
<accession>A0A1I7UP66</accession>
<evidence type="ECO:0000256" key="1">
    <source>
        <dbReference type="SAM" id="Coils"/>
    </source>
</evidence>
<feature type="compositionally biased region" description="Basic residues" evidence="2">
    <location>
        <begin position="27"/>
        <end position="37"/>
    </location>
</feature>
<keyword evidence="3" id="KW-1185">Reference proteome</keyword>
<keyword evidence="1" id="KW-0175">Coiled coil</keyword>
<evidence type="ECO:0000313" key="3">
    <source>
        <dbReference type="Proteomes" id="UP000095282"/>
    </source>
</evidence>
<feature type="coiled-coil region" evidence="1">
    <location>
        <begin position="108"/>
        <end position="149"/>
    </location>
</feature>
<feature type="compositionally biased region" description="Basic and acidic residues" evidence="2">
    <location>
        <begin position="78"/>
        <end position="89"/>
    </location>
</feature>
<feature type="compositionally biased region" description="Acidic residues" evidence="2">
    <location>
        <begin position="51"/>
        <end position="66"/>
    </location>
</feature>
<dbReference type="AlphaFoldDB" id="A0A1I7UP66"/>
<sequence length="218" mass="25649">MISRIFKGCEVYPSALDKMHMFPMSKSQKKSQKRKNRKEKERLAKLNPDTVYEDDFEEEDEEDLEASESQISGSMSEMPHDIEKQIDEDLAKFAEELEIEDEKEDGKKNSKEEKIQLLKRHYQMVSNESKALVAEIKKLREQLELQQGLQEMNPDEKDDIIKEMTDECNKYMAVLHNIHVSDREALEKYDSENHDLKLKITHQQETINQLIKSLKTSD</sequence>
<reference evidence="4" key="1">
    <citation type="submission" date="2016-11" db="UniProtKB">
        <authorList>
            <consortium name="WormBaseParasite"/>
        </authorList>
    </citation>
    <scope>IDENTIFICATION</scope>
</reference>
<evidence type="ECO:0000256" key="2">
    <source>
        <dbReference type="SAM" id="MobiDB-lite"/>
    </source>
</evidence>
<organism evidence="3 4">
    <name type="scientific">Caenorhabditis tropicalis</name>
    <dbReference type="NCBI Taxonomy" id="1561998"/>
    <lineage>
        <taxon>Eukaryota</taxon>
        <taxon>Metazoa</taxon>
        <taxon>Ecdysozoa</taxon>
        <taxon>Nematoda</taxon>
        <taxon>Chromadorea</taxon>
        <taxon>Rhabditida</taxon>
        <taxon>Rhabditina</taxon>
        <taxon>Rhabditomorpha</taxon>
        <taxon>Rhabditoidea</taxon>
        <taxon>Rhabditidae</taxon>
        <taxon>Peloderinae</taxon>
        <taxon>Caenorhabditis</taxon>
    </lineage>
</organism>
<name>A0A1I7UP66_9PELO</name>